<dbReference type="GO" id="GO:0003824">
    <property type="term" value="F:catalytic activity"/>
    <property type="evidence" value="ECO:0007669"/>
    <property type="project" value="InterPro"/>
</dbReference>
<evidence type="ECO:0000313" key="1">
    <source>
        <dbReference type="EMBL" id="OQE18947.1"/>
    </source>
</evidence>
<organism evidence="1 2">
    <name type="scientific">Penicillium flavigenum</name>
    <dbReference type="NCBI Taxonomy" id="254877"/>
    <lineage>
        <taxon>Eukaryota</taxon>
        <taxon>Fungi</taxon>
        <taxon>Dikarya</taxon>
        <taxon>Ascomycota</taxon>
        <taxon>Pezizomycotina</taxon>
        <taxon>Eurotiomycetes</taxon>
        <taxon>Eurotiomycetidae</taxon>
        <taxon>Eurotiales</taxon>
        <taxon>Aspergillaceae</taxon>
        <taxon>Penicillium</taxon>
    </lineage>
</organism>
<dbReference type="STRING" id="254877.A0A1V6SY44"/>
<gene>
    <name evidence="1" type="ORF">PENFLA_c020G07916</name>
</gene>
<accession>A0A1V6SY44</accession>
<dbReference type="EMBL" id="MLQL01000020">
    <property type="protein sequence ID" value="OQE18947.1"/>
    <property type="molecule type" value="Genomic_DNA"/>
</dbReference>
<dbReference type="Proteomes" id="UP000191342">
    <property type="component" value="Unassembled WGS sequence"/>
</dbReference>
<dbReference type="SUPFAM" id="SSF53167">
    <property type="entry name" value="Purine and uridine phosphorylases"/>
    <property type="match status" value="1"/>
</dbReference>
<dbReference type="OrthoDB" id="3503419at2759"/>
<dbReference type="InterPro" id="IPR035994">
    <property type="entry name" value="Nucleoside_phosphorylase_sf"/>
</dbReference>
<protein>
    <recommendedName>
        <fullName evidence="3">Nucleoside phosphorylase domain-containing protein</fullName>
    </recommendedName>
</protein>
<dbReference type="GO" id="GO:0009116">
    <property type="term" value="P:nucleoside metabolic process"/>
    <property type="evidence" value="ECO:0007669"/>
    <property type="project" value="InterPro"/>
</dbReference>
<dbReference type="Gene3D" id="3.40.50.1580">
    <property type="entry name" value="Nucleoside phosphorylase domain"/>
    <property type="match status" value="1"/>
</dbReference>
<sequence length="370" mass="41646">MTVVRVDHDSILAGKNLMHETLRAYIYGKIHPLIKTRVWPRIVVCGHYDRDGPNVHISSNEKQEKRFNWHRPTAVIIDDSILEIRCFPGRDYVLHHALLIAYYLNLNSINASTSVVEYRLPSSENCLGLLSQSNLRFMGPVDTVILGYVDHLATNDDYPWEAGTDEPNQLFAWRRFRRADGSIVAFVGSMMSLWGDIIGNAVRTMQAQNNLSSVIYIGKAGSLRTQDIPNQVLVTGETSRLNNETFTWKSPLTTTLSTVHMSHLCQGIHVTVPSPLVETEDWLAENKHCADWVDCEVGYLAQACQEQDTLFGYLHFISDNVAQKYLYNLATERQGAVISARKGIWGEIRRVLALHLGVKNLEGGARGSIL</sequence>
<proteinExistence type="predicted"/>
<keyword evidence="2" id="KW-1185">Reference proteome</keyword>
<name>A0A1V6SY44_9EURO</name>
<evidence type="ECO:0000313" key="2">
    <source>
        <dbReference type="Proteomes" id="UP000191342"/>
    </source>
</evidence>
<dbReference type="AlphaFoldDB" id="A0A1V6SY44"/>
<evidence type="ECO:0008006" key="3">
    <source>
        <dbReference type="Google" id="ProtNLM"/>
    </source>
</evidence>
<comment type="caution">
    <text evidence="1">The sequence shown here is derived from an EMBL/GenBank/DDBJ whole genome shotgun (WGS) entry which is preliminary data.</text>
</comment>
<reference evidence="2" key="1">
    <citation type="journal article" date="2017" name="Nat. Microbiol.">
        <title>Global analysis of biosynthetic gene clusters reveals vast potential of secondary metabolite production in Penicillium species.</title>
        <authorList>
            <person name="Nielsen J.C."/>
            <person name="Grijseels S."/>
            <person name="Prigent S."/>
            <person name="Ji B."/>
            <person name="Dainat J."/>
            <person name="Nielsen K.F."/>
            <person name="Frisvad J.C."/>
            <person name="Workman M."/>
            <person name="Nielsen J."/>
        </authorList>
    </citation>
    <scope>NUCLEOTIDE SEQUENCE [LARGE SCALE GENOMIC DNA]</scope>
    <source>
        <strain evidence="2">IBT 14082</strain>
    </source>
</reference>